<reference evidence="2 3" key="1">
    <citation type="submission" date="2018-06" db="EMBL/GenBank/DDBJ databases">
        <title>Genomic Encyclopedia of Archaeal and Bacterial Type Strains, Phase II (KMG-II): from individual species to whole genera.</title>
        <authorList>
            <person name="Goeker M."/>
        </authorList>
    </citation>
    <scope>NUCLEOTIDE SEQUENCE [LARGE SCALE GENOMIC DNA]</scope>
    <source>
        <strain evidence="2 3">DSM 27372</strain>
    </source>
</reference>
<name>A0A318UR92_9SPHI</name>
<feature type="compositionally biased region" description="Acidic residues" evidence="1">
    <location>
        <begin position="41"/>
        <end position="67"/>
    </location>
</feature>
<keyword evidence="3" id="KW-1185">Reference proteome</keyword>
<evidence type="ECO:0000313" key="3">
    <source>
        <dbReference type="Proteomes" id="UP000248198"/>
    </source>
</evidence>
<feature type="region of interest" description="Disordered" evidence="1">
    <location>
        <begin position="8"/>
        <end position="67"/>
    </location>
</feature>
<feature type="compositionally biased region" description="Basic and acidic residues" evidence="1">
    <location>
        <begin position="26"/>
        <end position="40"/>
    </location>
</feature>
<evidence type="ECO:0000313" key="2">
    <source>
        <dbReference type="EMBL" id="PYF76615.1"/>
    </source>
</evidence>
<dbReference type="EMBL" id="QKLU01000001">
    <property type="protein sequence ID" value="PYF76615.1"/>
    <property type="molecule type" value="Genomic_DNA"/>
</dbReference>
<dbReference type="AlphaFoldDB" id="A0A318UR92"/>
<evidence type="ECO:0000256" key="1">
    <source>
        <dbReference type="SAM" id="MobiDB-lite"/>
    </source>
</evidence>
<comment type="caution">
    <text evidence="2">The sequence shown here is derived from an EMBL/GenBank/DDBJ whole genome shotgun (WGS) entry which is preliminary data.</text>
</comment>
<accession>A0A318UR92</accession>
<gene>
    <name evidence="2" type="ORF">B0O44_10186</name>
</gene>
<dbReference type="Proteomes" id="UP000248198">
    <property type="component" value="Unassembled WGS sequence"/>
</dbReference>
<proteinExistence type="predicted"/>
<protein>
    <submittedName>
        <fullName evidence="2">Uncharacterized protein</fullName>
    </submittedName>
</protein>
<organism evidence="2 3">
    <name type="scientific">Pedobacter nutrimenti</name>
    <dbReference type="NCBI Taxonomy" id="1241337"/>
    <lineage>
        <taxon>Bacteria</taxon>
        <taxon>Pseudomonadati</taxon>
        <taxon>Bacteroidota</taxon>
        <taxon>Sphingobacteriia</taxon>
        <taxon>Sphingobacteriales</taxon>
        <taxon>Sphingobacteriaceae</taxon>
        <taxon>Pedobacter</taxon>
    </lineage>
</organism>
<sequence length="67" mass="7939">MHFIFFVMTTPKKSINEGPLDESEDRDMINDDNSRNKKSYDDDDDDFDMPLDDLDTFDDFGDDDEDY</sequence>